<evidence type="ECO:0000256" key="4">
    <source>
        <dbReference type="ARBA" id="ARBA00023125"/>
    </source>
</evidence>
<dbReference type="AlphaFoldDB" id="A0A8H7PTC8"/>
<dbReference type="CDD" id="cd22325">
    <property type="entry name" value="ERCC1_C-like"/>
    <property type="match status" value="1"/>
</dbReference>
<evidence type="ECO:0000256" key="8">
    <source>
        <dbReference type="SAM" id="MobiDB-lite"/>
    </source>
</evidence>
<dbReference type="GO" id="GO:0003684">
    <property type="term" value="F:damaged DNA binding"/>
    <property type="evidence" value="ECO:0007669"/>
    <property type="project" value="InterPro"/>
</dbReference>
<dbReference type="OrthoDB" id="10262814at2759"/>
<dbReference type="GO" id="GO:0006289">
    <property type="term" value="P:nucleotide-excision repair"/>
    <property type="evidence" value="ECO:0007669"/>
    <property type="project" value="UniProtKB-ARBA"/>
</dbReference>
<sequence>MSERRFAIPTVEQIEERKRKSKGTNYFQTSSAKASQQEPLFVTPASNAIADSAERPPSSAVTPRSQENSPASSQQVTPPQQTGGTPRRSGPNTVLVNQSQRGNPILQHVRNVPWEYDDIKADYVVGQTTCVLYLSLRYHRLHPDYIYDRMGKLAHQFVLRLLLIYVDIDNHQDSIRELTKTSVVHDFTIMLAWSHEEVGRYLETFKAYEHKSPDIIRERSADDYMAKLTESLTQIRSVNKTDVLTLKSTFGSLEHIINAPTEALALCPGFGEQKVRRLQQAFTQPFIVNEKQKRQPKK</sequence>
<dbReference type="InterPro" id="IPR004579">
    <property type="entry name" value="ERCC1/RAD10/SWI10"/>
</dbReference>
<accession>A0A8H7PTC8</accession>
<evidence type="ECO:0000313" key="11">
    <source>
        <dbReference type="Proteomes" id="UP000654370"/>
    </source>
</evidence>
<dbReference type="Gene3D" id="3.40.50.10130">
    <property type="match status" value="1"/>
</dbReference>
<evidence type="ECO:0000256" key="2">
    <source>
        <dbReference type="ARBA" id="ARBA00008283"/>
    </source>
</evidence>
<dbReference type="InterPro" id="IPR010994">
    <property type="entry name" value="RuvA_2-like"/>
</dbReference>
<dbReference type="PANTHER" id="PTHR12749">
    <property type="entry name" value="EXCISION REPAIR CROSS-COMPLEMENTING 1 ERCC1"/>
    <property type="match status" value="1"/>
</dbReference>
<proteinExistence type="inferred from homology"/>
<evidence type="ECO:0000256" key="3">
    <source>
        <dbReference type="ARBA" id="ARBA00022763"/>
    </source>
</evidence>
<evidence type="ECO:0000256" key="6">
    <source>
        <dbReference type="ARBA" id="ARBA00023242"/>
    </source>
</evidence>
<evidence type="ECO:0000256" key="1">
    <source>
        <dbReference type="ARBA" id="ARBA00004123"/>
    </source>
</evidence>
<feature type="compositionally biased region" description="Polar residues" evidence="8">
    <location>
        <begin position="90"/>
        <end position="102"/>
    </location>
</feature>
<evidence type="ECO:0000256" key="7">
    <source>
        <dbReference type="ARBA" id="ARBA00071993"/>
    </source>
</evidence>
<comment type="caution">
    <text evidence="10">The sequence shown here is derived from an EMBL/GenBank/DDBJ whole genome shotgun (WGS) entry which is preliminary data.</text>
</comment>
<keyword evidence="11" id="KW-1185">Reference proteome</keyword>
<organism evidence="10 11">
    <name type="scientific">Mortierella isabellina</name>
    <name type="common">Filamentous fungus</name>
    <name type="synonym">Umbelopsis isabellina</name>
    <dbReference type="NCBI Taxonomy" id="91625"/>
    <lineage>
        <taxon>Eukaryota</taxon>
        <taxon>Fungi</taxon>
        <taxon>Fungi incertae sedis</taxon>
        <taxon>Mucoromycota</taxon>
        <taxon>Mucoromycotina</taxon>
        <taxon>Umbelopsidomycetes</taxon>
        <taxon>Umbelopsidales</taxon>
        <taxon>Umbelopsidaceae</taxon>
        <taxon>Umbelopsis</taxon>
    </lineage>
</organism>
<dbReference type="FunFam" id="3.40.50.10130:FF:000001">
    <property type="entry name" value="DNA excision repair protein ERCC-1"/>
    <property type="match status" value="1"/>
</dbReference>
<dbReference type="SUPFAM" id="SSF52980">
    <property type="entry name" value="Restriction endonuclease-like"/>
    <property type="match status" value="1"/>
</dbReference>
<protein>
    <recommendedName>
        <fullName evidence="7">DNA excision repair protein ERCC-1</fullName>
    </recommendedName>
</protein>
<dbReference type="GO" id="GO:0070522">
    <property type="term" value="C:ERCC4-ERCC1 complex"/>
    <property type="evidence" value="ECO:0007669"/>
    <property type="project" value="TreeGrafter"/>
</dbReference>
<dbReference type="NCBIfam" id="TIGR00597">
    <property type="entry name" value="rad10"/>
    <property type="match status" value="1"/>
</dbReference>
<dbReference type="GO" id="GO:0070914">
    <property type="term" value="P:UV-damage excision repair"/>
    <property type="evidence" value="ECO:0007669"/>
    <property type="project" value="TreeGrafter"/>
</dbReference>
<keyword evidence="6" id="KW-0539">Nucleus</keyword>
<gene>
    <name evidence="10" type="ORF">INT43_003983</name>
</gene>
<dbReference type="EMBL" id="JAEPQZ010000006">
    <property type="protein sequence ID" value="KAG2180194.1"/>
    <property type="molecule type" value="Genomic_DNA"/>
</dbReference>
<dbReference type="GO" id="GO:0006312">
    <property type="term" value="P:mitotic recombination"/>
    <property type="evidence" value="ECO:0007669"/>
    <property type="project" value="TreeGrafter"/>
</dbReference>
<dbReference type="Pfam" id="PF03834">
    <property type="entry name" value="Rad10"/>
    <property type="match status" value="1"/>
</dbReference>
<dbReference type="InterPro" id="IPR047260">
    <property type="entry name" value="ERCC1-like_central_dom"/>
</dbReference>
<feature type="region of interest" description="Disordered" evidence="8">
    <location>
        <begin position="1"/>
        <end position="102"/>
    </location>
</feature>
<comment type="similarity">
    <text evidence="2">Belongs to the ERCC1/RAD10/SWI10 family.</text>
</comment>
<dbReference type="SUPFAM" id="SSF47781">
    <property type="entry name" value="RuvA domain 2-like"/>
    <property type="match status" value="1"/>
</dbReference>
<dbReference type="Pfam" id="PF14520">
    <property type="entry name" value="HHH_5"/>
    <property type="match status" value="1"/>
</dbReference>
<dbReference type="Gene3D" id="1.10.150.20">
    <property type="entry name" value="5' to 3' exonuclease, C-terminal subdomain"/>
    <property type="match status" value="1"/>
</dbReference>
<dbReference type="PANTHER" id="PTHR12749:SF0">
    <property type="entry name" value="DNA EXCISION REPAIR PROTEIN ERCC-1"/>
    <property type="match status" value="1"/>
</dbReference>
<name>A0A8H7PTC8_MORIS</name>
<dbReference type="Proteomes" id="UP000654370">
    <property type="component" value="Unassembled WGS sequence"/>
</dbReference>
<evidence type="ECO:0000256" key="5">
    <source>
        <dbReference type="ARBA" id="ARBA00023204"/>
    </source>
</evidence>
<feature type="domain" description="ERCC1-like central" evidence="9">
    <location>
        <begin position="93"/>
        <end position="206"/>
    </location>
</feature>
<dbReference type="GO" id="GO:0000110">
    <property type="term" value="C:nucleotide-excision repair factor 1 complex"/>
    <property type="evidence" value="ECO:0007669"/>
    <property type="project" value="TreeGrafter"/>
</dbReference>
<keyword evidence="5" id="KW-0234">DNA repair</keyword>
<reference evidence="10" key="1">
    <citation type="submission" date="2020-12" db="EMBL/GenBank/DDBJ databases">
        <title>Metabolic potential, ecology and presence of endohyphal bacteria is reflected in genomic diversity of Mucoromycotina.</title>
        <authorList>
            <person name="Muszewska A."/>
            <person name="Okrasinska A."/>
            <person name="Steczkiewicz K."/>
            <person name="Drgas O."/>
            <person name="Orlowska M."/>
            <person name="Perlinska-Lenart U."/>
            <person name="Aleksandrzak-Piekarczyk T."/>
            <person name="Szatraj K."/>
            <person name="Zielenkiewicz U."/>
            <person name="Pilsyk S."/>
            <person name="Malc E."/>
            <person name="Mieczkowski P."/>
            <person name="Kruszewska J.S."/>
            <person name="Biernat P."/>
            <person name="Pawlowska J."/>
        </authorList>
    </citation>
    <scope>NUCLEOTIDE SEQUENCE</scope>
    <source>
        <strain evidence="10">WA0000067209</strain>
    </source>
</reference>
<evidence type="ECO:0000259" key="9">
    <source>
        <dbReference type="Pfam" id="PF03834"/>
    </source>
</evidence>
<dbReference type="FunFam" id="1.10.150.20:FF:000017">
    <property type="entry name" value="DNA excision repair protein ERCC-1"/>
    <property type="match status" value="1"/>
</dbReference>
<keyword evidence="3" id="KW-0227">DNA damage</keyword>
<dbReference type="GO" id="GO:0003697">
    <property type="term" value="F:single-stranded DNA binding"/>
    <property type="evidence" value="ECO:0007669"/>
    <property type="project" value="TreeGrafter"/>
</dbReference>
<keyword evidence="4" id="KW-0238">DNA-binding</keyword>
<comment type="subcellular location">
    <subcellularLocation>
        <location evidence="1">Nucleus</location>
    </subcellularLocation>
</comment>
<feature type="compositionally biased region" description="Polar residues" evidence="8">
    <location>
        <begin position="59"/>
        <end position="68"/>
    </location>
</feature>
<dbReference type="GO" id="GO:0006302">
    <property type="term" value="P:double-strand break repair"/>
    <property type="evidence" value="ECO:0007669"/>
    <property type="project" value="UniProtKB-ARBA"/>
</dbReference>
<feature type="compositionally biased region" description="Low complexity" evidence="8">
    <location>
        <begin position="69"/>
        <end position="86"/>
    </location>
</feature>
<evidence type="ECO:0000313" key="10">
    <source>
        <dbReference type="EMBL" id="KAG2180194.1"/>
    </source>
</evidence>
<dbReference type="InterPro" id="IPR011335">
    <property type="entry name" value="Restrct_endonuc-II-like"/>
</dbReference>
<feature type="compositionally biased region" description="Polar residues" evidence="8">
    <location>
        <begin position="23"/>
        <end position="38"/>
    </location>
</feature>